<keyword evidence="4 10" id="KW-0808">Transferase</keyword>
<comment type="catalytic activity">
    <reaction evidence="1">
        <text>ATP + protein L-histidine = ADP + protein N-phospho-L-histidine.</text>
        <dbReference type="EC" id="2.7.13.3"/>
    </reaction>
</comment>
<feature type="transmembrane region" description="Helical" evidence="7">
    <location>
        <begin position="12"/>
        <end position="31"/>
    </location>
</feature>
<feature type="domain" description="HAMP" evidence="9">
    <location>
        <begin position="191"/>
        <end position="242"/>
    </location>
</feature>
<dbReference type="Gene3D" id="6.10.340.10">
    <property type="match status" value="1"/>
</dbReference>
<protein>
    <recommendedName>
        <fullName evidence="2">histidine kinase</fullName>
        <ecNumber evidence="2">2.7.13.3</ecNumber>
    </recommendedName>
</protein>
<gene>
    <name evidence="10" type="primary">sasA_206</name>
    <name evidence="10" type="ORF">SDC9_77245</name>
</gene>
<reference evidence="10" key="1">
    <citation type="submission" date="2019-08" db="EMBL/GenBank/DDBJ databases">
        <authorList>
            <person name="Kucharzyk K."/>
            <person name="Murdoch R.W."/>
            <person name="Higgins S."/>
            <person name="Loffler F."/>
        </authorList>
    </citation>
    <scope>NUCLEOTIDE SEQUENCE</scope>
</reference>
<dbReference type="SUPFAM" id="SSF158472">
    <property type="entry name" value="HAMP domain-like"/>
    <property type="match status" value="1"/>
</dbReference>
<proteinExistence type="predicted"/>
<dbReference type="GO" id="GO:0000155">
    <property type="term" value="F:phosphorelay sensor kinase activity"/>
    <property type="evidence" value="ECO:0007669"/>
    <property type="project" value="InterPro"/>
</dbReference>
<dbReference type="InterPro" id="IPR003660">
    <property type="entry name" value="HAMP_dom"/>
</dbReference>
<dbReference type="SUPFAM" id="SSF47384">
    <property type="entry name" value="Homodimeric domain of signal transducing histidine kinase"/>
    <property type="match status" value="1"/>
</dbReference>
<feature type="transmembrane region" description="Helical" evidence="7">
    <location>
        <begin position="169"/>
        <end position="189"/>
    </location>
</feature>
<evidence type="ECO:0000256" key="1">
    <source>
        <dbReference type="ARBA" id="ARBA00000085"/>
    </source>
</evidence>
<dbReference type="AlphaFoldDB" id="A0A644YQ31"/>
<sequence length="477" mass="54102">MNTLKNKLLISYLMISLMIVIALSLLFNLSLDKIFEQYAITQRKQQIDKIITQVNQQYLKETGLYNVDGLEVIGNAALQNGIMMHVQTVNKEIDWDIKLHKSQECQMLLQHLETNMHSRYPNFQGGYTEDNYDLKYKDKIVGYLTIGYYGPYSLSETELELINTLNRSLMVLGTIFLLIASGLGTFMSICITNPISSVIKTAKKIAEGNYGTQTQESSTTKETADLIASINEMSEKLAYKEQQKKQITADVAHELRTPLCNLLGHMETMIDGVWEPTTERLQSCHVEILRIIQIVEQLKELNLLESKRNLLDRQNFEFSDLCNSLFKDFEVKARYKGIQLLVELPSRAPIYGDMNRLKQCMINLIQNAINYTPTGGTIIIEYEKAERHVILRVSDTGAGIPNDDLPYVFERFYRVDKSRNHMSGGMGIGLSITKAIVDAHGGTISVKSQLGLGTTFIITLPNYSQNHNKNCDNTKNN</sequence>
<evidence type="ECO:0000259" key="8">
    <source>
        <dbReference type="PROSITE" id="PS50109"/>
    </source>
</evidence>
<dbReference type="InterPro" id="IPR003661">
    <property type="entry name" value="HisK_dim/P_dom"/>
</dbReference>
<feature type="domain" description="Histidine kinase" evidence="8">
    <location>
        <begin position="250"/>
        <end position="464"/>
    </location>
</feature>
<comment type="caution">
    <text evidence="10">The sequence shown here is derived from an EMBL/GenBank/DDBJ whole genome shotgun (WGS) entry which is preliminary data.</text>
</comment>
<evidence type="ECO:0000256" key="6">
    <source>
        <dbReference type="ARBA" id="ARBA00023012"/>
    </source>
</evidence>
<name>A0A644YQ31_9ZZZZ</name>
<dbReference type="Pfam" id="PF02518">
    <property type="entry name" value="HATPase_c"/>
    <property type="match status" value="1"/>
</dbReference>
<evidence type="ECO:0000256" key="2">
    <source>
        <dbReference type="ARBA" id="ARBA00012438"/>
    </source>
</evidence>
<dbReference type="InterPro" id="IPR005467">
    <property type="entry name" value="His_kinase_dom"/>
</dbReference>
<accession>A0A644YQ31</accession>
<evidence type="ECO:0000256" key="4">
    <source>
        <dbReference type="ARBA" id="ARBA00022679"/>
    </source>
</evidence>
<keyword evidence="5 10" id="KW-0418">Kinase</keyword>
<dbReference type="InterPro" id="IPR036097">
    <property type="entry name" value="HisK_dim/P_sf"/>
</dbReference>
<dbReference type="CDD" id="cd06225">
    <property type="entry name" value="HAMP"/>
    <property type="match status" value="1"/>
</dbReference>
<dbReference type="SMART" id="SM00388">
    <property type="entry name" value="HisKA"/>
    <property type="match status" value="1"/>
</dbReference>
<dbReference type="Gene3D" id="3.30.565.10">
    <property type="entry name" value="Histidine kinase-like ATPase, C-terminal domain"/>
    <property type="match status" value="1"/>
</dbReference>
<dbReference type="GO" id="GO:0004721">
    <property type="term" value="F:phosphoprotein phosphatase activity"/>
    <property type="evidence" value="ECO:0007669"/>
    <property type="project" value="TreeGrafter"/>
</dbReference>
<dbReference type="InterPro" id="IPR036890">
    <property type="entry name" value="HATPase_C_sf"/>
</dbReference>
<dbReference type="InterPro" id="IPR004358">
    <property type="entry name" value="Sig_transdc_His_kin-like_C"/>
</dbReference>
<dbReference type="PRINTS" id="PR00344">
    <property type="entry name" value="BCTRLSENSOR"/>
</dbReference>
<evidence type="ECO:0000313" key="10">
    <source>
        <dbReference type="EMBL" id="MPM30695.1"/>
    </source>
</evidence>
<dbReference type="CDD" id="cd00075">
    <property type="entry name" value="HATPase"/>
    <property type="match status" value="1"/>
</dbReference>
<keyword evidence="3" id="KW-0597">Phosphoprotein</keyword>
<dbReference type="FunFam" id="3.30.565.10:FF:000006">
    <property type="entry name" value="Sensor histidine kinase WalK"/>
    <property type="match status" value="1"/>
</dbReference>
<dbReference type="GO" id="GO:0005886">
    <property type="term" value="C:plasma membrane"/>
    <property type="evidence" value="ECO:0007669"/>
    <property type="project" value="TreeGrafter"/>
</dbReference>
<dbReference type="InterPro" id="IPR003594">
    <property type="entry name" value="HATPase_dom"/>
</dbReference>
<dbReference type="InterPro" id="IPR050351">
    <property type="entry name" value="BphY/WalK/GraS-like"/>
</dbReference>
<dbReference type="PANTHER" id="PTHR45453">
    <property type="entry name" value="PHOSPHATE REGULON SENSOR PROTEIN PHOR"/>
    <property type="match status" value="1"/>
</dbReference>
<evidence type="ECO:0000256" key="7">
    <source>
        <dbReference type="SAM" id="Phobius"/>
    </source>
</evidence>
<dbReference type="CDD" id="cd00082">
    <property type="entry name" value="HisKA"/>
    <property type="match status" value="1"/>
</dbReference>
<dbReference type="PROSITE" id="PS50885">
    <property type="entry name" value="HAMP"/>
    <property type="match status" value="1"/>
</dbReference>
<dbReference type="Pfam" id="PF00512">
    <property type="entry name" value="HisKA"/>
    <property type="match status" value="1"/>
</dbReference>
<keyword evidence="7" id="KW-0472">Membrane</keyword>
<evidence type="ECO:0000256" key="5">
    <source>
        <dbReference type="ARBA" id="ARBA00022777"/>
    </source>
</evidence>
<dbReference type="SUPFAM" id="SSF55874">
    <property type="entry name" value="ATPase domain of HSP90 chaperone/DNA topoisomerase II/histidine kinase"/>
    <property type="match status" value="1"/>
</dbReference>
<dbReference type="PANTHER" id="PTHR45453:SF1">
    <property type="entry name" value="PHOSPHATE REGULON SENSOR PROTEIN PHOR"/>
    <property type="match status" value="1"/>
</dbReference>
<dbReference type="EC" id="2.7.13.3" evidence="2"/>
<keyword evidence="6" id="KW-0902">Two-component regulatory system</keyword>
<dbReference type="GO" id="GO:0016036">
    <property type="term" value="P:cellular response to phosphate starvation"/>
    <property type="evidence" value="ECO:0007669"/>
    <property type="project" value="TreeGrafter"/>
</dbReference>
<evidence type="ECO:0000256" key="3">
    <source>
        <dbReference type="ARBA" id="ARBA00022553"/>
    </source>
</evidence>
<dbReference type="Pfam" id="PF00672">
    <property type="entry name" value="HAMP"/>
    <property type="match status" value="1"/>
</dbReference>
<dbReference type="Gene3D" id="1.10.287.130">
    <property type="match status" value="1"/>
</dbReference>
<keyword evidence="7" id="KW-0812">Transmembrane</keyword>
<dbReference type="PROSITE" id="PS50109">
    <property type="entry name" value="HIS_KIN"/>
    <property type="match status" value="1"/>
</dbReference>
<evidence type="ECO:0000259" key="9">
    <source>
        <dbReference type="PROSITE" id="PS50885"/>
    </source>
</evidence>
<dbReference type="SMART" id="SM00387">
    <property type="entry name" value="HATPase_c"/>
    <property type="match status" value="1"/>
</dbReference>
<organism evidence="10">
    <name type="scientific">bioreactor metagenome</name>
    <dbReference type="NCBI Taxonomy" id="1076179"/>
    <lineage>
        <taxon>unclassified sequences</taxon>
        <taxon>metagenomes</taxon>
        <taxon>ecological metagenomes</taxon>
    </lineage>
</organism>
<dbReference type="EMBL" id="VSSQ01005860">
    <property type="protein sequence ID" value="MPM30695.1"/>
    <property type="molecule type" value="Genomic_DNA"/>
</dbReference>
<keyword evidence="7" id="KW-1133">Transmembrane helix</keyword>